<dbReference type="Proteomes" id="UP000198922">
    <property type="component" value="Unassembled WGS sequence"/>
</dbReference>
<evidence type="ECO:0000313" key="4">
    <source>
        <dbReference type="Proteomes" id="UP000198922"/>
    </source>
</evidence>
<keyword evidence="1" id="KW-0812">Transmembrane</keyword>
<protein>
    <submittedName>
        <fullName evidence="3">Tripartite tricarboxylate transporter TctB family protein</fullName>
    </submittedName>
</protein>
<reference evidence="4" key="1">
    <citation type="submission" date="2016-10" db="EMBL/GenBank/DDBJ databases">
        <authorList>
            <person name="Varghese N."/>
            <person name="Submissions S."/>
        </authorList>
    </citation>
    <scope>NUCLEOTIDE SEQUENCE [LARGE SCALE GENOMIC DNA]</scope>
    <source>
        <strain evidence="4">DSM 21424</strain>
    </source>
</reference>
<evidence type="ECO:0000259" key="2">
    <source>
        <dbReference type="Pfam" id="PF07331"/>
    </source>
</evidence>
<evidence type="ECO:0000313" key="3">
    <source>
        <dbReference type="EMBL" id="SDE04089.1"/>
    </source>
</evidence>
<dbReference type="AlphaFoldDB" id="A0A1G6ZND8"/>
<accession>A0A1G6ZND8</accession>
<keyword evidence="1" id="KW-1133">Transmembrane helix</keyword>
<feature type="transmembrane region" description="Helical" evidence="1">
    <location>
        <begin position="41"/>
        <end position="59"/>
    </location>
</feature>
<keyword evidence="1" id="KW-0472">Membrane</keyword>
<organism evidence="3 4">
    <name type="scientific">Limimaricola pyoseonensis</name>
    <dbReference type="NCBI Taxonomy" id="521013"/>
    <lineage>
        <taxon>Bacteria</taxon>
        <taxon>Pseudomonadati</taxon>
        <taxon>Pseudomonadota</taxon>
        <taxon>Alphaproteobacteria</taxon>
        <taxon>Rhodobacterales</taxon>
        <taxon>Paracoccaceae</taxon>
        <taxon>Limimaricola</taxon>
    </lineage>
</organism>
<proteinExistence type="predicted"/>
<dbReference type="STRING" id="521013.SAMN04488567_0610"/>
<sequence>MRLPDLWTGLAIVALGLFAILQAQGFPEPAGAASPRLFPRIIGAAFVICGLAVASRDFTRGRAALIPPGETWMRHPKQIARVAFVPFAIIAYGLLAPIAGSLAVSLVLVFISALLWNERPLGAILSALIVCIAVTLFFTRVMRVPLPAGPLDLF</sequence>
<feature type="transmembrane region" description="Helical" evidence="1">
    <location>
        <begin position="82"/>
        <end position="115"/>
    </location>
</feature>
<dbReference type="OrthoDB" id="6174504at2"/>
<name>A0A1G6ZND8_9RHOB</name>
<dbReference type="Pfam" id="PF07331">
    <property type="entry name" value="TctB"/>
    <property type="match status" value="1"/>
</dbReference>
<dbReference type="InterPro" id="IPR009936">
    <property type="entry name" value="DUF1468"/>
</dbReference>
<evidence type="ECO:0000256" key="1">
    <source>
        <dbReference type="SAM" id="Phobius"/>
    </source>
</evidence>
<feature type="domain" description="DUF1468" evidence="2">
    <location>
        <begin position="7"/>
        <end position="147"/>
    </location>
</feature>
<feature type="transmembrane region" description="Helical" evidence="1">
    <location>
        <begin position="121"/>
        <end position="139"/>
    </location>
</feature>
<gene>
    <name evidence="3" type="ORF">SAMN04488567_0610</name>
</gene>
<keyword evidence="4" id="KW-1185">Reference proteome</keyword>
<dbReference type="RefSeq" id="WP_090109231.1">
    <property type="nucleotide sequence ID" value="NZ_FNAT01000001.1"/>
</dbReference>
<dbReference type="EMBL" id="FNAT01000001">
    <property type="protein sequence ID" value="SDE04089.1"/>
    <property type="molecule type" value="Genomic_DNA"/>
</dbReference>